<proteinExistence type="predicted"/>
<reference evidence="2 3" key="1">
    <citation type="submission" date="2021-02" db="EMBL/GenBank/DDBJ databases">
        <title>Bacillus sp. RD4P76, an endophyte from a halophyte.</title>
        <authorList>
            <person name="Sun J.-Q."/>
        </authorList>
    </citation>
    <scope>NUCLEOTIDE SEQUENCE [LARGE SCALE GENOMIC DNA]</scope>
    <source>
        <strain evidence="2 3">RD4P76</strain>
    </source>
</reference>
<gene>
    <name evidence="2" type="ORF">JR050_02610</name>
</gene>
<evidence type="ECO:0000313" key="3">
    <source>
        <dbReference type="Proteomes" id="UP001518925"/>
    </source>
</evidence>
<dbReference type="InterPro" id="IPR053959">
    <property type="entry name" value="YvlB/LiaX_N"/>
</dbReference>
<comment type="caution">
    <text evidence="2">The sequence shown here is derived from an EMBL/GenBank/DDBJ whole genome shotgun (WGS) entry which is preliminary data.</text>
</comment>
<protein>
    <recommendedName>
        <fullName evidence="1">YvlB/LiaX N-terminal domain-containing protein</fullName>
    </recommendedName>
</protein>
<keyword evidence="3" id="KW-1185">Reference proteome</keyword>
<evidence type="ECO:0000259" key="1">
    <source>
        <dbReference type="Pfam" id="PF22746"/>
    </source>
</evidence>
<dbReference type="EMBL" id="JAFELM010000013">
    <property type="protein sequence ID" value="MBM6616574.1"/>
    <property type="molecule type" value="Genomic_DNA"/>
</dbReference>
<dbReference type="Pfam" id="PF22746">
    <property type="entry name" value="SHOCT-like_DUF2089-C"/>
    <property type="match status" value="1"/>
</dbReference>
<dbReference type="Proteomes" id="UP001518925">
    <property type="component" value="Unassembled WGS sequence"/>
</dbReference>
<evidence type="ECO:0000313" key="2">
    <source>
        <dbReference type="EMBL" id="MBM6616574.1"/>
    </source>
</evidence>
<feature type="domain" description="YvlB/LiaX N-terminal" evidence="1">
    <location>
        <begin position="4"/>
        <end position="32"/>
    </location>
</feature>
<name>A0ABS2DDP3_9BACI</name>
<dbReference type="RefSeq" id="WP_204201960.1">
    <property type="nucleotide sequence ID" value="NZ_JAFELM010000013.1"/>
</dbReference>
<organism evidence="2 3">
    <name type="scientific">Bacillus suaedaesalsae</name>
    <dbReference type="NCBI Taxonomy" id="2810349"/>
    <lineage>
        <taxon>Bacteria</taxon>
        <taxon>Bacillati</taxon>
        <taxon>Bacillota</taxon>
        <taxon>Bacilli</taxon>
        <taxon>Bacillales</taxon>
        <taxon>Bacillaceae</taxon>
        <taxon>Bacillus</taxon>
    </lineage>
</organism>
<sequence length="121" mass="13101">MKSDISKVLELLQDGKLNNEEAAEILSALKEETAPTIDTNKYMEKSLKILVDSVDGDKVKVNLPLKLVKSLHGAIGHIPAVQQHLNGVDINLILEAIVNNVEGPIVDVESADGEKVLIVIE</sequence>
<accession>A0ABS2DDP3</accession>